<dbReference type="Proteomes" id="UP001652409">
    <property type="component" value="Unassembled WGS sequence"/>
</dbReference>
<dbReference type="Gene3D" id="1.10.10.10">
    <property type="entry name" value="Winged helix-like DNA-binding domain superfamily/Winged helix DNA-binding domain"/>
    <property type="match status" value="1"/>
</dbReference>
<dbReference type="Pfam" id="PF14277">
    <property type="entry name" value="DUF4364"/>
    <property type="match status" value="1"/>
</dbReference>
<dbReference type="CDD" id="cd00090">
    <property type="entry name" value="HTH_ARSR"/>
    <property type="match status" value="1"/>
</dbReference>
<dbReference type="InterPro" id="IPR036390">
    <property type="entry name" value="WH_DNA-bd_sf"/>
</dbReference>
<sequence>METPFTVYKLIILYMLSHSDTELTNSQLSEFILDRDYTNYFHLQQAISELVEAGLIYKRVKSNSSYYQITSDGASTLSFFESDLSPEIRKDVSEFLKTAGYEVQNSIVTPADYYITSQGNYSVRCQLLEKNVSLIDLNISVPTLEAAEAVCKAWPLKYQKIYDKLMEELL</sequence>
<dbReference type="RefSeq" id="WP_158421864.1">
    <property type="nucleotide sequence ID" value="NZ_JAOQJL010000020.1"/>
</dbReference>
<proteinExistence type="predicted"/>
<organism evidence="1 2">
    <name type="scientific">Blautia ammoniilytica</name>
    <dbReference type="NCBI Taxonomy" id="2981782"/>
    <lineage>
        <taxon>Bacteria</taxon>
        <taxon>Bacillati</taxon>
        <taxon>Bacillota</taxon>
        <taxon>Clostridia</taxon>
        <taxon>Lachnospirales</taxon>
        <taxon>Lachnospiraceae</taxon>
        <taxon>Blautia</taxon>
    </lineage>
</organism>
<comment type="caution">
    <text evidence="1">The sequence shown here is derived from an EMBL/GenBank/DDBJ whole genome shotgun (WGS) entry which is preliminary data.</text>
</comment>
<accession>A0ABT2TUT4</accession>
<gene>
    <name evidence="1" type="ORF">OCV61_11045</name>
</gene>
<reference evidence="1 2" key="1">
    <citation type="journal article" date="2021" name="ISME Commun">
        <title>Automated analysis of genomic sequences facilitates high-throughput and comprehensive description of bacteria.</title>
        <authorList>
            <person name="Hitch T.C.A."/>
        </authorList>
    </citation>
    <scope>NUCLEOTIDE SEQUENCE [LARGE SCALE GENOMIC DNA]</scope>
    <source>
        <strain evidence="1 2">Sanger_23</strain>
    </source>
</reference>
<dbReference type="SUPFAM" id="SSF46785">
    <property type="entry name" value="Winged helix' DNA-binding domain"/>
    <property type="match status" value="1"/>
</dbReference>
<dbReference type="InterPro" id="IPR036388">
    <property type="entry name" value="WH-like_DNA-bd_sf"/>
</dbReference>
<protein>
    <submittedName>
        <fullName evidence="1">DUF4364 family protein</fullName>
    </submittedName>
</protein>
<dbReference type="EMBL" id="JAOQJL010000020">
    <property type="protein sequence ID" value="MCU6765945.1"/>
    <property type="molecule type" value="Genomic_DNA"/>
</dbReference>
<dbReference type="InterPro" id="IPR025374">
    <property type="entry name" value="DUF4364"/>
</dbReference>
<evidence type="ECO:0000313" key="1">
    <source>
        <dbReference type="EMBL" id="MCU6765945.1"/>
    </source>
</evidence>
<evidence type="ECO:0000313" key="2">
    <source>
        <dbReference type="Proteomes" id="UP001652409"/>
    </source>
</evidence>
<name>A0ABT2TUT4_9FIRM</name>
<keyword evidence="2" id="KW-1185">Reference proteome</keyword>
<dbReference type="InterPro" id="IPR011991">
    <property type="entry name" value="ArsR-like_HTH"/>
</dbReference>